<dbReference type="PROSITE" id="PS00061">
    <property type="entry name" value="ADH_SHORT"/>
    <property type="match status" value="1"/>
</dbReference>
<dbReference type="PANTHER" id="PTHR43976:SF16">
    <property type="entry name" value="SHORT-CHAIN DEHYDROGENASE_REDUCTASE FAMILY PROTEIN"/>
    <property type="match status" value="1"/>
</dbReference>
<dbReference type="EMBL" id="JAAFYZ010000342">
    <property type="protein sequence ID" value="MBS2554256.1"/>
    <property type="molecule type" value="Genomic_DNA"/>
</dbReference>
<evidence type="ECO:0000256" key="3">
    <source>
        <dbReference type="RuleBase" id="RU000363"/>
    </source>
</evidence>
<dbReference type="InterPro" id="IPR057326">
    <property type="entry name" value="KR_dom"/>
</dbReference>
<dbReference type="PRINTS" id="PR00081">
    <property type="entry name" value="GDHRDH"/>
</dbReference>
<proteinExistence type="inferred from homology"/>
<evidence type="ECO:0000256" key="1">
    <source>
        <dbReference type="ARBA" id="ARBA00006484"/>
    </source>
</evidence>
<name>A0ABS5L7F1_9ACTN</name>
<organism evidence="5 6">
    <name type="scientific">Catenulispora pinistramenti</name>
    <dbReference type="NCBI Taxonomy" id="2705254"/>
    <lineage>
        <taxon>Bacteria</taxon>
        <taxon>Bacillati</taxon>
        <taxon>Actinomycetota</taxon>
        <taxon>Actinomycetes</taxon>
        <taxon>Catenulisporales</taxon>
        <taxon>Catenulisporaceae</taxon>
        <taxon>Catenulispora</taxon>
    </lineage>
</organism>
<dbReference type="NCBIfam" id="NF005065">
    <property type="entry name" value="PRK06482.1"/>
    <property type="match status" value="1"/>
</dbReference>
<sequence>MSTARSTKTWFITGASRGFGRIWAEAALKRGDRVAATARHPETLQPLVDAYGDAVLPLALDVTDRDATVAAVGRAVETFGRLDVVVNNAGYGLFGMVEETTEEQARAQIETNLLGPLWVTQAVLPHLREQGGGHILQVSSIGGLAAFPTLALYNASKWGLEGMSEALAQEVGPLGIRVTIVEPGPYGTDWSTGSAVHTEPIAAYDPIREARRAGATARAPQDPQVTADVILELVDAEEPPLRLFLGPYPYPIVKAAYQKRLETWEAWQPLATRA</sequence>
<evidence type="ECO:0000259" key="4">
    <source>
        <dbReference type="SMART" id="SM00822"/>
    </source>
</evidence>
<dbReference type="Gene3D" id="3.40.50.720">
    <property type="entry name" value="NAD(P)-binding Rossmann-like Domain"/>
    <property type="match status" value="1"/>
</dbReference>
<feature type="domain" description="Ketoreductase" evidence="4">
    <location>
        <begin position="8"/>
        <end position="188"/>
    </location>
</feature>
<dbReference type="InterPro" id="IPR020904">
    <property type="entry name" value="Sc_DH/Rdtase_CS"/>
</dbReference>
<protein>
    <submittedName>
        <fullName evidence="5">SDR family oxidoreductase</fullName>
    </submittedName>
</protein>
<dbReference type="Proteomes" id="UP000730482">
    <property type="component" value="Unassembled WGS sequence"/>
</dbReference>
<dbReference type="NCBIfam" id="NF006114">
    <property type="entry name" value="PRK08263.1"/>
    <property type="match status" value="1"/>
</dbReference>
<gene>
    <name evidence="5" type="ORF">KGQ19_46120</name>
</gene>
<evidence type="ECO:0000313" key="6">
    <source>
        <dbReference type="Proteomes" id="UP000730482"/>
    </source>
</evidence>
<dbReference type="RefSeq" id="WP_212021544.1">
    <property type="nucleotide sequence ID" value="NZ_JAAFYZ010000342.1"/>
</dbReference>
<comment type="caution">
    <text evidence="5">The sequence shown here is derived from an EMBL/GenBank/DDBJ whole genome shotgun (WGS) entry which is preliminary data.</text>
</comment>
<dbReference type="PRINTS" id="PR00080">
    <property type="entry name" value="SDRFAMILY"/>
</dbReference>
<evidence type="ECO:0000313" key="5">
    <source>
        <dbReference type="EMBL" id="MBS2554256.1"/>
    </source>
</evidence>
<dbReference type="CDD" id="cd05374">
    <property type="entry name" value="17beta-HSD-like_SDR_c"/>
    <property type="match status" value="1"/>
</dbReference>
<dbReference type="SUPFAM" id="SSF51735">
    <property type="entry name" value="NAD(P)-binding Rossmann-fold domains"/>
    <property type="match status" value="1"/>
</dbReference>
<evidence type="ECO:0000256" key="2">
    <source>
        <dbReference type="ARBA" id="ARBA00023002"/>
    </source>
</evidence>
<dbReference type="Pfam" id="PF00106">
    <property type="entry name" value="adh_short"/>
    <property type="match status" value="1"/>
</dbReference>
<accession>A0ABS5L7F1</accession>
<dbReference type="SMART" id="SM00822">
    <property type="entry name" value="PKS_KR"/>
    <property type="match status" value="1"/>
</dbReference>
<dbReference type="InterPro" id="IPR051911">
    <property type="entry name" value="SDR_oxidoreductase"/>
</dbReference>
<keyword evidence="6" id="KW-1185">Reference proteome</keyword>
<keyword evidence="2" id="KW-0560">Oxidoreductase</keyword>
<dbReference type="PANTHER" id="PTHR43976">
    <property type="entry name" value="SHORT CHAIN DEHYDROGENASE"/>
    <property type="match status" value="1"/>
</dbReference>
<comment type="similarity">
    <text evidence="1 3">Belongs to the short-chain dehydrogenases/reductases (SDR) family.</text>
</comment>
<reference evidence="5 6" key="1">
    <citation type="submission" date="2020-02" db="EMBL/GenBank/DDBJ databases">
        <title>Acidophilic actinobacteria isolated from forest soil.</title>
        <authorList>
            <person name="Golinska P."/>
        </authorList>
    </citation>
    <scope>NUCLEOTIDE SEQUENCE [LARGE SCALE GENOMIC DNA]</scope>
    <source>
        <strain evidence="5 6">NL8</strain>
    </source>
</reference>
<dbReference type="InterPro" id="IPR002347">
    <property type="entry name" value="SDR_fam"/>
</dbReference>
<dbReference type="InterPro" id="IPR036291">
    <property type="entry name" value="NAD(P)-bd_dom_sf"/>
</dbReference>